<reference evidence="2 3" key="1">
    <citation type="submission" date="2016-10" db="EMBL/GenBank/DDBJ databases">
        <title>Silvanigrella aquatica sp. nov., isolated from a freshwater lake located in the Black Forest, Germany, description of Silvanigrellaceae fam. nov., Silvanigrellales ord. nov., reclassification of the order Bdellovibrionales in the class Oligoflexia, reclassification of the families Bacteriovoracaceae and Halobacteriovoraceae in the new order Bacteriovoracales ord. nov., and reclassification of the family Pseudobacteriovoracaceae in the order Oligoflexiales.</title>
        <authorList>
            <person name="Hahn M.W."/>
            <person name="Schmidt J."/>
            <person name="Koll U."/>
            <person name="Rohde M."/>
            <person name="Verbag S."/>
            <person name="Pitt A."/>
            <person name="Nakai R."/>
            <person name="Naganuma T."/>
            <person name="Lang E."/>
        </authorList>
    </citation>
    <scope>NUCLEOTIDE SEQUENCE [LARGE SCALE GENOMIC DNA]</scope>
    <source>
        <strain evidence="2 3">MWH-Nonnen-W8red</strain>
    </source>
</reference>
<dbReference type="AlphaFoldDB" id="A0A1L4D0B3"/>
<dbReference type="STRING" id="1915309.AXG55_06920"/>
<dbReference type="KEGG" id="saqi:AXG55_06920"/>
<dbReference type="RefSeq" id="WP_148697392.1">
    <property type="nucleotide sequence ID" value="NZ_CP017834.1"/>
</dbReference>
<evidence type="ECO:0000313" key="2">
    <source>
        <dbReference type="EMBL" id="APJ03652.1"/>
    </source>
</evidence>
<name>A0A1L4D0B3_9BACT</name>
<proteinExistence type="predicted"/>
<dbReference type="OrthoDB" id="9811671at2"/>
<evidence type="ECO:0000313" key="3">
    <source>
        <dbReference type="Proteomes" id="UP000184731"/>
    </source>
</evidence>
<organism evidence="2 3">
    <name type="scientific">Silvanigrella aquatica</name>
    <dbReference type="NCBI Taxonomy" id="1915309"/>
    <lineage>
        <taxon>Bacteria</taxon>
        <taxon>Pseudomonadati</taxon>
        <taxon>Bdellovibrionota</taxon>
        <taxon>Oligoflexia</taxon>
        <taxon>Silvanigrellales</taxon>
        <taxon>Silvanigrellaceae</taxon>
        <taxon>Silvanigrella</taxon>
    </lineage>
</organism>
<dbReference type="PANTHER" id="PTHR36919:SF2">
    <property type="entry name" value="BLL6627 PROTEIN"/>
    <property type="match status" value="1"/>
</dbReference>
<dbReference type="EMBL" id="CP017834">
    <property type="protein sequence ID" value="APJ03652.1"/>
    <property type="molecule type" value="Genomic_DNA"/>
</dbReference>
<feature type="domain" description="DUF2147" evidence="1">
    <location>
        <begin position="27"/>
        <end position="135"/>
    </location>
</feature>
<dbReference type="Gene3D" id="2.40.128.520">
    <property type="match status" value="1"/>
</dbReference>
<accession>A0A1L4D0B3</accession>
<dbReference type="PANTHER" id="PTHR36919">
    <property type="entry name" value="BLR1215 PROTEIN"/>
    <property type="match status" value="1"/>
</dbReference>
<protein>
    <recommendedName>
        <fullName evidence="1">DUF2147 domain-containing protein</fullName>
    </recommendedName>
</protein>
<dbReference type="Proteomes" id="UP000184731">
    <property type="component" value="Chromosome"/>
</dbReference>
<evidence type="ECO:0000259" key="1">
    <source>
        <dbReference type="Pfam" id="PF09917"/>
    </source>
</evidence>
<keyword evidence="3" id="KW-1185">Reference proteome</keyword>
<dbReference type="InterPro" id="IPR019223">
    <property type="entry name" value="DUF2147"/>
</dbReference>
<dbReference type="Pfam" id="PF09917">
    <property type="entry name" value="DUF2147"/>
    <property type="match status" value="1"/>
</dbReference>
<sequence length="146" mass="17138">MKNLILIIISFFFSLRICAIEPDSILGTYWSHKKDAQFLVYKENSFYFAKLTWLIKPYTDIHNPDETLRARPLLGLIVGKDFIFNGIDTWKNGEFYDPHSGKTYKCYIILEDNDNEMHLHCYVFISLFGKTEILIRANSSEIKKSQ</sequence>
<gene>
    <name evidence="2" type="ORF">AXG55_06920</name>
</gene>